<dbReference type="Proteomes" id="UP000551758">
    <property type="component" value="Unassembled WGS sequence"/>
</dbReference>
<reference evidence="2 3" key="1">
    <citation type="journal article" date="2020" name="Mol. Biol. Evol.">
        <title>Interspecific Gene Flow and the Evolution of Specialization in Black and White Rhinoceros.</title>
        <authorList>
            <person name="Moodley Y."/>
            <person name="Westbury M.V."/>
            <person name="Russo I.M."/>
            <person name="Gopalakrishnan S."/>
            <person name="Rakotoarivelo A."/>
            <person name="Olsen R.A."/>
            <person name="Prost S."/>
            <person name="Tunstall T."/>
            <person name="Ryder O.A."/>
            <person name="Dalen L."/>
            <person name="Bruford M.W."/>
        </authorList>
    </citation>
    <scope>NUCLEOTIDE SEQUENCE [LARGE SCALE GENOMIC DNA]</scope>
    <source>
        <strain evidence="2">SBR-YM</strain>
        <tissue evidence="2">Skin</tissue>
    </source>
</reference>
<keyword evidence="1" id="KW-0472">Membrane</keyword>
<name>A0A7J7FMK5_DICBM</name>
<gene>
    <name evidence="2" type="ORF">HPG69_019313</name>
</gene>
<keyword evidence="3" id="KW-1185">Reference proteome</keyword>
<accession>A0A7J7FMK5</accession>
<evidence type="ECO:0000313" key="3">
    <source>
        <dbReference type="Proteomes" id="UP000551758"/>
    </source>
</evidence>
<comment type="caution">
    <text evidence="2">The sequence shown here is derived from an EMBL/GenBank/DDBJ whole genome shotgun (WGS) entry which is preliminary data.</text>
</comment>
<dbReference type="AlphaFoldDB" id="A0A7J7FMK5"/>
<evidence type="ECO:0000313" key="2">
    <source>
        <dbReference type="EMBL" id="KAF5929292.1"/>
    </source>
</evidence>
<proteinExistence type="predicted"/>
<feature type="transmembrane region" description="Helical" evidence="1">
    <location>
        <begin position="29"/>
        <end position="51"/>
    </location>
</feature>
<sequence>MSMPLLHINSRVMGAAPPVPSDFQYDEKLIILIWVVPSLLLFLIPTIFFFLPTTIEDDFALDRSREFTRRDLDKYNIHQKINTLREKCVPAELWQCKRIGYKGKRIGVLHHENDRFGPYLPVALAEVVETSTGIAQREYRSREINLFSCQKPKPQENIPPRCPLASGLIMTTSLVNDSVVE</sequence>
<keyword evidence="1" id="KW-0812">Transmembrane</keyword>
<organism evidence="2 3">
    <name type="scientific">Diceros bicornis minor</name>
    <name type="common">South-central black rhinoceros</name>
    <dbReference type="NCBI Taxonomy" id="77932"/>
    <lineage>
        <taxon>Eukaryota</taxon>
        <taxon>Metazoa</taxon>
        <taxon>Chordata</taxon>
        <taxon>Craniata</taxon>
        <taxon>Vertebrata</taxon>
        <taxon>Euteleostomi</taxon>
        <taxon>Mammalia</taxon>
        <taxon>Eutheria</taxon>
        <taxon>Laurasiatheria</taxon>
        <taxon>Perissodactyla</taxon>
        <taxon>Rhinocerotidae</taxon>
        <taxon>Diceros</taxon>
    </lineage>
</organism>
<evidence type="ECO:0000256" key="1">
    <source>
        <dbReference type="SAM" id="Phobius"/>
    </source>
</evidence>
<keyword evidence="1" id="KW-1133">Transmembrane helix</keyword>
<protein>
    <submittedName>
        <fullName evidence="2">Uncharacterized protein</fullName>
    </submittedName>
</protein>
<dbReference type="EMBL" id="JACDTQ010000127">
    <property type="protein sequence ID" value="KAF5929292.1"/>
    <property type="molecule type" value="Genomic_DNA"/>
</dbReference>